<evidence type="ECO:0000256" key="1">
    <source>
        <dbReference type="ARBA" id="ARBA00005290"/>
    </source>
</evidence>
<dbReference type="PRINTS" id="PR00153">
    <property type="entry name" value="CSAPPISMRASE"/>
</dbReference>
<dbReference type="PANTHER" id="PTHR21231:SF3">
    <property type="entry name" value="GPN-LOOP GTPASE 2"/>
    <property type="match status" value="1"/>
</dbReference>
<sequence length="468" mass="53001">MNPCFLQQNFLALCASDYYKGCIFHRNIKGFIVQTGDPTGTGKNGQSIWKQKFKDEFNENLKTFINPQHTARGVVSMANNGPDSNGSQFFITYSKQTMLDMKYSIFGKVIDGWDVLDELERAPVEDKTYRPLTDIHIQDDTREGMPSPLLGLFGQVVIGPPGRKVAVVNLDPANETLPYTCAVDLKDLIRLDEVMQSLYLGPNGGLLYCMEYLYKNRDWLTDRLTKLKRDSPKTYVLFDCPGQVELYCVNGAFRQLLSFLTLTHLPTSKTPESKQQVGHLPKHVIETPIQSHLPGLGLRLSSVHLVDSHYCTCPGKFISVLLTSLVSMLQLGLPHVNVLSKIDLIEQYAPLKFNLDFFTEVLDLSYLVEQLDDVPFFAKYKKLNRRLAELVQDTALVHFLILDVQDRTHLEQIMRHADKGNGYVFGTDEQRTLQSMLSCASGAEFSNDLICLAQEKYTHQNSTEKQNI</sequence>
<evidence type="ECO:0000256" key="2">
    <source>
        <dbReference type="ARBA" id="ARBA00022741"/>
    </source>
</evidence>
<reference evidence="8" key="1">
    <citation type="submission" date="2016-06" db="UniProtKB">
        <authorList>
            <consortium name="WormBaseParasite"/>
        </authorList>
    </citation>
    <scope>IDENTIFICATION</scope>
</reference>
<gene>
    <name evidence="6" type="ORF">SSLN_LOCUS10594</name>
</gene>
<feature type="domain" description="PPIase cyclophilin-type" evidence="5">
    <location>
        <begin position="8"/>
        <end position="142"/>
    </location>
</feature>
<dbReference type="Gene3D" id="2.40.100.10">
    <property type="entry name" value="Cyclophilin-like"/>
    <property type="match status" value="1"/>
</dbReference>
<dbReference type="InterPro" id="IPR027417">
    <property type="entry name" value="P-loop_NTPase"/>
</dbReference>
<protein>
    <submittedName>
        <fullName evidence="8">GPN-loop GTPase 2</fullName>
    </submittedName>
</protein>
<proteinExistence type="inferred from homology"/>
<dbReference type="OrthoDB" id="5839at2759"/>
<dbReference type="Gene3D" id="3.40.50.300">
    <property type="entry name" value="P-loop containing nucleotide triphosphate hydrolases"/>
    <property type="match status" value="1"/>
</dbReference>
<comment type="similarity">
    <text evidence="1">Belongs to the GPN-loop GTPase family.</text>
</comment>
<keyword evidence="7" id="KW-1185">Reference proteome</keyword>
<dbReference type="GO" id="GO:0006457">
    <property type="term" value="P:protein folding"/>
    <property type="evidence" value="ECO:0007669"/>
    <property type="project" value="InterPro"/>
</dbReference>
<dbReference type="Proteomes" id="UP000275846">
    <property type="component" value="Unassembled WGS sequence"/>
</dbReference>
<evidence type="ECO:0000259" key="5">
    <source>
        <dbReference type="PROSITE" id="PS50072"/>
    </source>
</evidence>
<dbReference type="EMBL" id="UYSU01035972">
    <property type="protein sequence ID" value="VDL96979.1"/>
    <property type="molecule type" value="Genomic_DNA"/>
</dbReference>
<dbReference type="SUPFAM" id="SSF52540">
    <property type="entry name" value="P-loop containing nucleoside triphosphate hydrolases"/>
    <property type="match status" value="1"/>
</dbReference>
<name>A0A183T295_SCHSO</name>
<evidence type="ECO:0000256" key="3">
    <source>
        <dbReference type="ARBA" id="ARBA00022801"/>
    </source>
</evidence>
<dbReference type="GO" id="GO:0005737">
    <property type="term" value="C:cytoplasm"/>
    <property type="evidence" value="ECO:0007669"/>
    <property type="project" value="TreeGrafter"/>
</dbReference>
<dbReference type="InterPro" id="IPR002130">
    <property type="entry name" value="Cyclophilin-type_PPIase_dom"/>
</dbReference>
<keyword evidence="4" id="KW-0342">GTP-binding</keyword>
<accession>A0A183T295</accession>
<dbReference type="Pfam" id="PF00160">
    <property type="entry name" value="Pro_isomerase"/>
    <property type="match status" value="1"/>
</dbReference>
<evidence type="ECO:0000256" key="4">
    <source>
        <dbReference type="ARBA" id="ARBA00023134"/>
    </source>
</evidence>
<dbReference type="WBParaSite" id="SSLN_0001100401-mRNA-1">
    <property type="protein sequence ID" value="SSLN_0001100401-mRNA-1"/>
    <property type="gene ID" value="SSLN_0001100401"/>
</dbReference>
<reference evidence="6 7" key="2">
    <citation type="submission" date="2018-11" db="EMBL/GenBank/DDBJ databases">
        <authorList>
            <consortium name="Pathogen Informatics"/>
        </authorList>
    </citation>
    <scope>NUCLEOTIDE SEQUENCE [LARGE SCALE GENOMIC DNA]</scope>
    <source>
        <strain evidence="6 7">NST_G2</strain>
    </source>
</reference>
<evidence type="ECO:0000313" key="6">
    <source>
        <dbReference type="EMBL" id="VDL96979.1"/>
    </source>
</evidence>
<evidence type="ECO:0000313" key="8">
    <source>
        <dbReference type="WBParaSite" id="SSLN_0001100401-mRNA-1"/>
    </source>
</evidence>
<evidence type="ECO:0000313" key="7">
    <source>
        <dbReference type="Proteomes" id="UP000275846"/>
    </source>
</evidence>
<dbReference type="PROSITE" id="PS00170">
    <property type="entry name" value="CSA_PPIASE_1"/>
    <property type="match status" value="1"/>
</dbReference>
<dbReference type="GO" id="GO:0003924">
    <property type="term" value="F:GTPase activity"/>
    <property type="evidence" value="ECO:0007669"/>
    <property type="project" value="TreeGrafter"/>
</dbReference>
<keyword evidence="3" id="KW-0378">Hydrolase</keyword>
<dbReference type="InterPro" id="IPR020892">
    <property type="entry name" value="Cyclophilin-type_PPIase_CS"/>
</dbReference>
<keyword evidence="2" id="KW-0547">Nucleotide-binding</keyword>
<dbReference type="InterPro" id="IPR004130">
    <property type="entry name" value="Gpn"/>
</dbReference>
<dbReference type="GO" id="GO:0005525">
    <property type="term" value="F:GTP binding"/>
    <property type="evidence" value="ECO:0007669"/>
    <property type="project" value="UniProtKB-KW"/>
</dbReference>
<organism evidence="8">
    <name type="scientific">Schistocephalus solidus</name>
    <name type="common">Tapeworm</name>
    <dbReference type="NCBI Taxonomy" id="70667"/>
    <lineage>
        <taxon>Eukaryota</taxon>
        <taxon>Metazoa</taxon>
        <taxon>Spiralia</taxon>
        <taxon>Lophotrochozoa</taxon>
        <taxon>Platyhelminthes</taxon>
        <taxon>Cestoda</taxon>
        <taxon>Eucestoda</taxon>
        <taxon>Diphyllobothriidea</taxon>
        <taxon>Diphyllobothriidae</taxon>
        <taxon>Schistocephalus</taxon>
    </lineage>
</organism>
<dbReference type="STRING" id="70667.A0A183T295"/>
<dbReference type="GO" id="GO:0003755">
    <property type="term" value="F:peptidyl-prolyl cis-trans isomerase activity"/>
    <property type="evidence" value="ECO:0007669"/>
    <property type="project" value="InterPro"/>
</dbReference>
<dbReference type="InterPro" id="IPR029000">
    <property type="entry name" value="Cyclophilin-like_dom_sf"/>
</dbReference>
<dbReference type="PANTHER" id="PTHR21231">
    <property type="entry name" value="XPA-BINDING PROTEIN 1-RELATED"/>
    <property type="match status" value="1"/>
</dbReference>
<dbReference type="Pfam" id="PF03029">
    <property type="entry name" value="ATP_bind_1"/>
    <property type="match status" value="2"/>
</dbReference>
<dbReference type="AlphaFoldDB" id="A0A183T295"/>
<dbReference type="SUPFAM" id="SSF50891">
    <property type="entry name" value="Cyclophilin-like"/>
    <property type="match status" value="1"/>
</dbReference>
<dbReference type="PROSITE" id="PS50072">
    <property type="entry name" value="CSA_PPIASE_2"/>
    <property type="match status" value="1"/>
</dbReference>